<comment type="similarity">
    <text evidence="2 10">Belongs to the NST1 family.</text>
</comment>
<dbReference type="Pfam" id="PF13945">
    <property type="entry name" value="NST1"/>
    <property type="match status" value="1"/>
</dbReference>
<reference evidence="12" key="2">
    <citation type="submission" date="2021-01" db="EMBL/GenBank/DDBJ databases">
        <authorList>
            <person name="Schikora-Tamarit M.A."/>
        </authorList>
    </citation>
    <scope>NUCLEOTIDE SEQUENCE</scope>
    <source>
        <strain evidence="12">CBS6075</strain>
    </source>
</reference>
<feature type="compositionally biased region" description="Acidic residues" evidence="11">
    <location>
        <begin position="224"/>
        <end position="247"/>
    </location>
</feature>
<evidence type="ECO:0000256" key="6">
    <source>
        <dbReference type="ARBA" id="ARBA00022884"/>
    </source>
</evidence>
<protein>
    <recommendedName>
        <fullName evidence="3 10">Stress response protein NST1</fullName>
    </recommendedName>
</protein>
<evidence type="ECO:0000256" key="11">
    <source>
        <dbReference type="SAM" id="MobiDB-lite"/>
    </source>
</evidence>
<organism evidence="12 13">
    <name type="scientific">Ogataea philodendri</name>
    <dbReference type="NCBI Taxonomy" id="1378263"/>
    <lineage>
        <taxon>Eukaryota</taxon>
        <taxon>Fungi</taxon>
        <taxon>Dikarya</taxon>
        <taxon>Ascomycota</taxon>
        <taxon>Saccharomycotina</taxon>
        <taxon>Pichiomycetes</taxon>
        <taxon>Pichiales</taxon>
        <taxon>Pichiaceae</taxon>
        <taxon>Ogataea</taxon>
    </lineage>
</organism>
<dbReference type="GO" id="GO:0005737">
    <property type="term" value="C:cytoplasm"/>
    <property type="evidence" value="ECO:0007669"/>
    <property type="project" value="UniProtKB-SubCell"/>
</dbReference>
<dbReference type="Proteomes" id="UP000769157">
    <property type="component" value="Unassembled WGS sequence"/>
</dbReference>
<dbReference type="AlphaFoldDB" id="A0A9P8PG32"/>
<dbReference type="GO" id="GO:0003723">
    <property type="term" value="F:RNA binding"/>
    <property type="evidence" value="ECO:0007669"/>
    <property type="project" value="UniProtKB-KW"/>
</dbReference>
<comment type="function">
    <text evidence="10">May act as a negative regulator of salt tolerance.</text>
</comment>
<evidence type="ECO:0000256" key="9">
    <source>
        <dbReference type="ARBA" id="ARBA00023187"/>
    </source>
</evidence>
<name>A0A9P8PG32_9ASCO</name>
<proteinExistence type="inferred from homology"/>
<evidence type="ECO:0000313" key="13">
    <source>
        <dbReference type="Proteomes" id="UP000769157"/>
    </source>
</evidence>
<dbReference type="EMBL" id="JAEUBE010000087">
    <property type="protein sequence ID" value="KAH3670604.1"/>
    <property type="molecule type" value="Genomic_DNA"/>
</dbReference>
<reference evidence="12" key="1">
    <citation type="journal article" date="2021" name="Open Biol.">
        <title>Shared evolutionary footprints suggest mitochondrial oxidative damage underlies multiple complex I losses in fungi.</title>
        <authorList>
            <person name="Schikora-Tamarit M.A."/>
            <person name="Marcet-Houben M."/>
            <person name="Nosek J."/>
            <person name="Gabaldon T."/>
        </authorList>
    </citation>
    <scope>NUCLEOTIDE SEQUENCE</scope>
    <source>
        <strain evidence="12">CBS6075</strain>
    </source>
</reference>
<comment type="subcellular location">
    <subcellularLocation>
        <location evidence="1 10">Cytoplasm</location>
    </subcellularLocation>
</comment>
<keyword evidence="13" id="KW-1185">Reference proteome</keyword>
<evidence type="ECO:0000256" key="10">
    <source>
        <dbReference type="RuleBase" id="RU049441"/>
    </source>
</evidence>
<keyword evidence="5" id="KW-0507">mRNA processing</keyword>
<feature type="region of interest" description="Disordered" evidence="11">
    <location>
        <begin position="295"/>
        <end position="423"/>
    </location>
</feature>
<feature type="region of interest" description="Disordered" evidence="11">
    <location>
        <begin position="455"/>
        <end position="475"/>
    </location>
</feature>
<keyword evidence="8 10" id="KW-0175">Coiled coil</keyword>
<evidence type="ECO:0000256" key="3">
    <source>
        <dbReference type="ARBA" id="ARBA00020733"/>
    </source>
</evidence>
<comment type="caution">
    <text evidence="12">The sequence shown here is derived from an EMBL/GenBank/DDBJ whole genome shotgun (WGS) entry which is preliminary data.</text>
</comment>
<gene>
    <name evidence="12" type="ORF">OGAPHI_001119</name>
</gene>
<feature type="compositionally biased region" description="Basic residues" evidence="11">
    <location>
        <begin position="308"/>
        <end position="320"/>
    </location>
</feature>
<sequence>MKVQVQLNNDQDEYPESRVIKIGENGDVVVSELSEADELDSHSHSEHSDEGYCHSCDHDDCSEHFEDYDEDYDECLHHQHAGPHKEVYWNNTLPSVDDREQVKQFWLGLGEKKRRELLTVGYDEIYKIVHQNPPGCNCQGCTEPKLAFERDLEKMYHAMYLTTNEDLGLNTALVHEMLGLDEPKPDKVSVADIDRVAEDILNNNANSFIDLVEQLDEERGARPEEEEEEVEEEDDEGDDDDDDEAESERERKQLHNAYRYLQVVIAKVISARLFAAYKEKVAEDSTKQLIAELEAEERRKKEKEEKEKRKKEKLKEKKRLQQLAKEEERRKREEDKLEQERIHQEEMRRKTEEGRKRKEEERRRREEEQRRKEEEKQRKKEERLRREEDKRREKLKEQAQEERKEEPKQVEAPKAVSAEPELAAETPLQYSAAQLSDLLSKLNIPVEKPVSEPFTDPLPVSASSQQPAPSLPDLSLPPLPSLDLFPDPITSFKQPFPSLSGSIWDPPTPQKSIWGSSSIWSKPAAVQLTPAQIEAVQLEALKATGTMVANNQCYPASLLHHYTRQAMLAAYGLDLTMDQFVSSLGAKLSSKLGFAFEVIYDELASPALIKLTTVPTGLGASTWNIGF</sequence>
<evidence type="ECO:0000256" key="5">
    <source>
        <dbReference type="ARBA" id="ARBA00022664"/>
    </source>
</evidence>
<dbReference type="GeneID" id="70233087"/>
<keyword evidence="9" id="KW-0508">mRNA splicing</keyword>
<dbReference type="GO" id="GO:0008380">
    <property type="term" value="P:RNA splicing"/>
    <property type="evidence" value="ECO:0007669"/>
    <property type="project" value="UniProtKB-KW"/>
</dbReference>
<evidence type="ECO:0000256" key="8">
    <source>
        <dbReference type="ARBA" id="ARBA00023054"/>
    </source>
</evidence>
<keyword evidence="4 10" id="KW-0963">Cytoplasm</keyword>
<feature type="region of interest" description="Disordered" evidence="11">
    <location>
        <begin position="217"/>
        <end position="250"/>
    </location>
</feature>
<evidence type="ECO:0000256" key="2">
    <source>
        <dbReference type="ARBA" id="ARBA00007112"/>
    </source>
</evidence>
<dbReference type="OrthoDB" id="21629at2759"/>
<keyword evidence="7 10" id="KW-0346">Stress response</keyword>
<feature type="compositionally biased region" description="Basic and acidic residues" evidence="11">
    <location>
        <begin position="324"/>
        <end position="411"/>
    </location>
</feature>
<feature type="compositionally biased region" description="Basic and acidic residues" evidence="11">
    <location>
        <begin position="296"/>
        <end position="307"/>
    </location>
</feature>
<feature type="compositionally biased region" description="Low complexity" evidence="11">
    <location>
        <begin position="457"/>
        <end position="474"/>
    </location>
</feature>
<dbReference type="PANTHER" id="PTHR23139">
    <property type="entry name" value="RNA-BINDING PROTEIN"/>
    <property type="match status" value="1"/>
</dbReference>
<keyword evidence="6" id="KW-0694">RNA-binding</keyword>
<dbReference type="RefSeq" id="XP_046064029.1">
    <property type="nucleotide sequence ID" value="XM_046201847.1"/>
</dbReference>
<dbReference type="GO" id="GO:0006397">
    <property type="term" value="P:mRNA processing"/>
    <property type="evidence" value="ECO:0007669"/>
    <property type="project" value="UniProtKB-KW"/>
</dbReference>
<evidence type="ECO:0000313" key="12">
    <source>
        <dbReference type="EMBL" id="KAH3670604.1"/>
    </source>
</evidence>
<dbReference type="InterPro" id="IPR025279">
    <property type="entry name" value="NST1"/>
</dbReference>
<evidence type="ECO:0000256" key="7">
    <source>
        <dbReference type="ARBA" id="ARBA00023016"/>
    </source>
</evidence>
<accession>A0A9P8PG32</accession>
<evidence type="ECO:0000256" key="4">
    <source>
        <dbReference type="ARBA" id="ARBA00022490"/>
    </source>
</evidence>
<evidence type="ECO:0000256" key="1">
    <source>
        <dbReference type="ARBA" id="ARBA00004496"/>
    </source>
</evidence>